<feature type="chain" id="PRO_5018052707" description="Nickel/cobalt homeostasis protein RcnB" evidence="2">
    <location>
        <begin position="24"/>
        <end position="149"/>
    </location>
</feature>
<evidence type="ECO:0008006" key="5">
    <source>
        <dbReference type="Google" id="ProtNLM"/>
    </source>
</evidence>
<feature type="compositionally biased region" description="Basic and acidic residues" evidence="1">
    <location>
        <begin position="40"/>
        <end position="57"/>
    </location>
</feature>
<dbReference type="Proteomes" id="UP000277294">
    <property type="component" value="Unassembled WGS sequence"/>
</dbReference>
<keyword evidence="2" id="KW-0732">Signal</keyword>
<dbReference type="RefSeq" id="WP_124078665.1">
    <property type="nucleotide sequence ID" value="NZ_UWPJ01000012.1"/>
</dbReference>
<feature type="signal peptide" evidence="2">
    <location>
        <begin position="1"/>
        <end position="23"/>
    </location>
</feature>
<dbReference type="EMBL" id="UWPJ01000012">
    <property type="protein sequence ID" value="VCU69321.1"/>
    <property type="molecule type" value="Genomic_DNA"/>
</dbReference>
<evidence type="ECO:0000313" key="3">
    <source>
        <dbReference type="EMBL" id="VCU69321.1"/>
    </source>
</evidence>
<organism evidence="3 4">
    <name type="scientific">Pigmentiphaga humi</name>
    <dbReference type="NCBI Taxonomy" id="2478468"/>
    <lineage>
        <taxon>Bacteria</taxon>
        <taxon>Pseudomonadati</taxon>
        <taxon>Pseudomonadota</taxon>
        <taxon>Betaproteobacteria</taxon>
        <taxon>Burkholderiales</taxon>
        <taxon>Alcaligenaceae</taxon>
        <taxon>Pigmentiphaga</taxon>
    </lineage>
</organism>
<protein>
    <recommendedName>
        <fullName evidence="5">Nickel/cobalt homeostasis protein RcnB</fullName>
    </recommendedName>
</protein>
<gene>
    <name evidence="3" type="ORF">PIGHUM_01382</name>
</gene>
<dbReference type="InterPro" id="IPR024572">
    <property type="entry name" value="RcnB"/>
</dbReference>
<feature type="region of interest" description="Disordered" evidence="1">
    <location>
        <begin position="20"/>
        <end position="57"/>
    </location>
</feature>
<proteinExistence type="predicted"/>
<evidence type="ECO:0000256" key="1">
    <source>
        <dbReference type="SAM" id="MobiDB-lite"/>
    </source>
</evidence>
<dbReference type="OrthoDB" id="6687316at2"/>
<keyword evidence="4" id="KW-1185">Reference proteome</keyword>
<evidence type="ECO:0000313" key="4">
    <source>
        <dbReference type="Proteomes" id="UP000277294"/>
    </source>
</evidence>
<reference evidence="3 4" key="1">
    <citation type="submission" date="2018-10" db="EMBL/GenBank/DDBJ databases">
        <authorList>
            <person name="Criscuolo A."/>
        </authorList>
    </citation>
    <scope>NUCLEOTIDE SEQUENCE [LARGE SCALE GENOMIC DNA]</scope>
    <source>
        <strain evidence="3">DnA1</strain>
    </source>
</reference>
<accession>A0A3P4B0F6</accession>
<dbReference type="Gene3D" id="3.10.450.160">
    <property type="entry name" value="inner membrane protein cigr"/>
    <property type="match status" value="1"/>
</dbReference>
<evidence type="ECO:0000256" key="2">
    <source>
        <dbReference type="SAM" id="SignalP"/>
    </source>
</evidence>
<dbReference type="Pfam" id="PF11776">
    <property type="entry name" value="RcnB"/>
    <property type="match status" value="1"/>
</dbReference>
<dbReference type="AlphaFoldDB" id="A0A3P4B0F6"/>
<name>A0A3P4B0F6_9BURK</name>
<sequence length="149" mass="16691">MVKKTIVVAVACIGIALGSAAQARDDHRGQGPRGWQGQGHYDRHDHRRGGPDRDYRAGYRDGYRSAPRVVQRWAPPPRPPVAHWAPPPARWVRGDRLPHYHRGGYYVVHDWRARRLAPPGAGYQWVQVGPEYLLVAIASGVIASILLNQ</sequence>